<keyword evidence="3" id="KW-0812">Transmembrane</keyword>
<reference evidence="5" key="1">
    <citation type="journal article" date="2019" name="bioRxiv">
        <title>The Genome of the Zebra Mussel, Dreissena polymorpha: A Resource for Invasive Species Research.</title>
        <authorList>
            <person name="McCartney M.A."/>
            <person name="Auch B."/>
            <person name="Kono T."/>
            <person name="Mallez S."/>
            <person name="Zhang Y."/>
            <person name="Obille A."/>
            <person name="Becker A."/>
            <person name="Abrahante J.E."/>
            <person name="Garbe J."/>
            <person name="Badalamenti J.P."/>
            <person name="Herman A."/>
            <person name="Mangelson H."/>
            <person name="Liachko I."/>
            <person name="Sullivan S."/>
            <person name="Sone E.D."/>
            <person name="Koren S."/>
            <person name="Silverstein K.A.T."/>
            <person name="Beckman K.B."/>
            <person name="Gohl D.M."/>
        </authorList>
    </citation>
    <scope>NUCLEOTIDE SEQUENCE</scope>
    <source>
        <strain evidence="5">Duluth1</strain>
        <tissue evidence="5">Whole animal</tissue>
    </source>
</reference>
<dbReference type="SMART" id="SM00110">
    <property type="entry name" value="C1Q"/>
    <property type="match status" value="1"/>
</dbReference>
<dbReference type="AlphaFoldDB" id="A0A9D4GI60"/>
<dbReference type="PROSITE" id="PS50871">
    <property type="entry name" value="C1Q"/>
    <property type="match status" value="1"/>
</dbReference>
<dbReference type="PANTHER" id="PTHR15427">
    <property type="entry name" value="EMILIN ELASTIN MICROFIBRIL INTERFACE-LOCATED PROTEIN ELASTIN MICROFIBRIL INTERFACER"/>
    <property type="match status" value="1"/>
</dbReference>
<evidence type="ECO:0000313" key="5">
    <source>
        <dbReference type="EMBL" id="KAH3817816.1"/>
    </source>
</evidence>
<reference evidence="5" key="2">
    <citation type="submission" date="2020-11" db="EMBL/GenBank/DDBJ databases">
        <authorList>
            <person name="McCartney M.A."/>
            <person name="Auch B."/>
            <person name="Kono T."/>
            <person name="Mallez S."/>
            <person name="Becker A."/>
            <person name="Gohl D.M."/>
            <person name="Silverstein K.A.T."/>
            <person name="Koren S."/>
            <person name="Bechman K.B."/>
            <person name="Herman A."/>
            <person name="Abrahante J.E."/>
            <person name="Garbe J."/>
        </authorList>
    </citation>
    <scope>NUCLEOTIDE SEQUENCE</scope>
    <source>
        <strain evidence="5">Duluth1</strain>
        <tissue evidence="5">Whole animal</tissue>
    </source>
</reference>
<dbReference type="Gene3D" id="2.60.120.40">
    <property type="match status" value="1"/>
</dbReference>
<evidence type="ECO:0000256" key="1">
    <source>
        <dbReference type="ARBA" id="ARBA00004613"/>
    </source>
</evidence>
<dbReference type="InterPro" id="IPR008983">
    <property type="entry name" value="Tumour_necrosis_fac-like_dom"/>
</dbReference>
<dbReference type="OrthoDB" id="6091441at2759"/>
<keyword evidence="6" id="KW-1185">Reference proteome</keyword>
<evidence type="ECO:0000256" key="2">
    <source>
        <dbReference type="ARBA" id="ARBA00022525"/>
    </source>
</evidence>
<sequence>MEPFVDPGKKFETKETYTGLSTSKLTCITCISKWFLRNQNIVFRSVLTSLVFVIFVLIAIRNGQDGLSREVSFRLTSLENTVGDLTQKFLEEKHRADTLFQQLTSLENTVGYVTQKFLEEKHRADKLFQQLTSLENTVGDITQMFLEEKHRADKLFQQLEKSRVKRRHNCHKAHDQTQTNVATSVAFSAYLARDLDNLGPDQTVIFENVTLNDGNAYNPLLGTFHVPRAGMYFFTVTLQSFQKRRQWFTLVADRQMQTELLFYPFGHQMATNTAVLRLNEGQIVRVAASEKGVSLQNGYTSKFSGFLMNEC</sequence>
<proteinExistence type="predicted"/>
<dbReference type="PANTHER" id="PTHR15427:SF50">
    <property type="entry name" value="COMPLEMENT C1Q TUMOR NECROSIS FACTOR-RELATED PROTEIN 2-LIKE"/>
    <property type="match status" value="1"/>
</dbReference>
<dbReference type="PRINTS" id="PR00007">
    <property type="entry name" value="COMPLEMNTC1Q"/>
</dbReference>
<organism evidence="5 6">
    <name type="scientific">Dreissena polymorpha</name>
    <name type="common">Zebra mussel</name>
    <name type="synonym">Mytilus polymorpha</name>
    <dbReference type="NCBI Taxonomy" id="45954"/>
    <lineage>
        <taxon>Eukaryota</taxon>
        <taxon>Metazoa</taxon>
        <taxon>Spiralia</taxon>
        <taxon>Lophotrochozoa</taxon>
        <taxon>Mollusca</taxon>
        <taxon>Bivalvia</taxon>
        <taxon>Autobranchia</taxon>
        <taxon>Heteroconchia</taxon>
        <taxon>Euheterodonta</taxon>
        <taxon>Imparidentia</taxon>
        <taxon>Neoheterodontei</taxon>
        <taxon>Myida</taxon>
        <taxon>Dreissenoidea</taxon>
        <taxon>Dreissenidae</taxon>
        <taxon>Dreissena</taxon>
    </lineage>
</organism>
<accession>A0A9D4GI60</accession>
<dbReference type="SUPFAM" id="SSF49842">
    <property type="entry name" value="TNF-like"/>
    <property type="match status" value="1"/>
</dbReference>
<protein>
    <recommendedName>
        <fullName evidence="4">C1q domain-containing protein</fullName>
    </recommendedName>
</protein>
<dbReference type="InterPro" id="IPR001073">
    <property type="entry name" value="C1q_dom"/>
</dbReference>
<feature type="domain" description="C1q" evidence="4">
    <location>
        <begin position="180"/>
        <end position="311"/>
    </location>
</feature>
<gene>
    <name evidence="5" type="ORF">DPMN_119371</name>
</gene>
<dbReference type="Pfam" id="PF00386">
    <property type="entry name" value="C1q"/>
    <property type="match status" value="1"/>
</dbReference>
<dbReference type="InterPro" id="IPR050392">
    <property type="entry name" value="Collagen/C1q_domain"/>
</dbReference>
<keyword evidence="2" id="KW-0964">Secreted</keyword>
<name>A0A9D4GI60_DREPO</name>
<keyword evidence="3" id="KW-0472">Membrane</keyword>
<evidence type="ECO:0000256" key="3">
    <source>
        <dbReference type="SAM" id="Phobius"/>
    </source>
</evidence>
<comment type="subcellular location">
    <subcellularLocation>
        <location evidence="1">Secreted</location>
    </subcellularLocation>
</comment>
<evidence type="ECO:0000313" key="6">
    <source>
        <dbReference type="Proteomes" id="UP000828390"/>
    </source>
</evidence>
<keyword evidence="3" id="KW-1133">Transmembrane helix</keyword>
<feature type="transmembrane region" description="Helical" evidence="3">
    <location>
        <begin position="41"/>
        <end position="60"/>
    </location>
</feature>
<dbReference type="Proteomes" id="UP000828390">
    <property type="component" value="Unassembled WGS sequence"/>
</dbReference>
<dbReference type="GO" id="GO:0005576">
    <property type="term" value="C:extracellular region"/>
    <property type="evidence" value="ECO:0007669"/>
    <property type="project" value="UniProtKB-SubCell"/>
</dbReference>
<dbReference type="EMBL" id="JAIWYP010000005">
    <property type="protein sequence ID" value="KAH3817816.1"/>
    <property type="molecule type" value="Genomic_DNA"/>
</dbReference>
<comment type="caution">
    <text evidence="5">The sequence shown here is derived from an EMBL/GenBank/DDBJ whole genome shotgun (WGS) entry which is preliminary data.</text>
</comment>
<evidence type="ECO:0000259" key="4">
    <source>
        <dbReference type="PROSITE" id="PS50871"/>
    </source>
</evidence>